<keyword evidence="2" id="KW-1185">Reference proteome</keyword>
<name>A0AAU9MPH2_9ASTR</name>
<gene>
    <name evidence="1" type="ORF">LVIROSA_LOCUS14997</name>
</gene>
<dbReference type="EMBL" id="CAKMRJ010002223">
    <property type="protein sequence ID" value="CAH1428039.1"/>
    <property type="molecule type" value="Genomic_DNA"/>
</dbReference>
<evidence type="ECO:0000313" key="2">
    <source>
        <dbReference type="Proteomes" id="UP001157418"/>
    </source>
</evidence>
<accession>A0AAU9MPH2</accession>
<comment type="caution">
    <text evidence="1">The sequence shown here is derived from an EMBL/GenBank/DDBJ whole genome shotgun (WGS) entry which is preliminary data.</text>
</comment>
<dbReference type="Proteomes" id="UP001157418">
    <property type="component" value="Unassembled WGS sequence"/>
</dbReference>
<reference evidence="1 2" key="1">
    <citation type="submission" date="2022-01" db="EMBL/GenBank/DDBJ databases">
        <authorList>
            <person name="Xiong W."/>
            <person name="Schranz E."/>
        </authorList>
    </citation>
    <scope>NUCLEOTIDE SEQUENCE [LARGE SCALE GENOMIC DNA]</scope>
</reference>
<evidence type="ECO:0000313" key="1">
    <source>
        <dbReference type="EMBL" id="CAH1428039.1"/>
    </source>
</evidence>
<protein>
    <submittedName>
        <fullName evidence="1">Uncharacterized protein</fullName>
    </submittedName>
</protein>
<proteinExistence type="predicted"/>
<sequence>MGKTHTYTLLGSCYRFVHECVFYTTLILYAPYLHPAPPDGYRRNISIYLINYKDELEILEIDVELITINAIKTLRNVLDFSCLSVCHHFSVHTSEKGHGVHKSRGNEKIFTWRRG</sequence>
<organism evidence="1 2">
    <name type="scientific">Lactuca virosa</name>
    <dbReference type="NCBI Taxonomy" id="75947"/>
    <lineage>
        <taxon>Eukaryota</taxon>
        <taxon>Viridiplantae</taxon>
        <taxon>Streptophyta</taxon>
        <taxon>Embryophyta</taxon>
        <taxon>Tracheophyta</taxon>
        <taxon>Spermatophyta</taxon>
        <taxon>Magnoliopsida</taxon>
        <taxon>eudicotyledons</taxon>
        <taxon>Gunneridae</taxon>
        <taxon>Pentapetalae</taxon>
        <taxon>asterids</taxon>
        <taxon>campanulids</taxon>
        <taxon>Asterales</taxon>
        <taxon>Asteraceae</taxon>
        <taxon>Cichorioideae</taxon>
        <taxon>Cichorieae</taxon>
        <taxon>Lactucinae</taxon>
        <taxon>Lactuca</taxon>
    </lineage>
</organism>
<dbReference type="AlphaFoldDB" id="A0AAU9MPH2"/>